<organism evidence="1 2">
    <name type="scientific">Artomyces pyxidatus</name>
    <dbReference type="NCBI Taxonomy" id="48021"/>
    <lineage>
        <taxon>Eukaryota</taxon>
        <taxon>Fungi</taxon>
        <taxon>Dikarya</taxon>
        <taxon>Basidiomycota</taxon>
        <taxon>Agaricomycotina</taxon>
        <taxon>Agaricomycetes</taxon>
        <taxon>Russulales</taxon>
        <taxon>Auriscalpiaceae</taxon>
        <taxon>Artomyces</taxon>
    </lineage>
</organism>
<name>A0ACB8SN89_9AGAM</name>
<reference evidence="1" key="2">
    <citation type="journal article" date="2022" name="New Phytol.">
        <title>Evolutionary transition to the ectomycorrhizal habit in the genomes of a hyperdiverse lineage of mushroom-forming fungi.</title>
        <authorList>
            <person name="Looney B."/>
            <person name="Miyauchi S."/>
            <person name="Morin E."/>
            <person name="Drula E."/>
            <person name="Courty P.E."/>
            <person name="Kohler A."/>
            <person name="Kuo A."/>
            <person name="LaButti K."/>
            <person name="Pangilinan J."/>
            <person name="Lipzen A."/>
            <person name="Riley R."/>
            <person name="Andreopoulos W."/>
            <person name="He G."/>
            <person name="Johnson J."/>
            <person name="Nolan M."/>
            <person name="Tritt A."/>
            <person name="Barry K.W."/>
            <person name="Grigoriev I.V."/>
            <person name="Nagy L.G."/>
            <person name="Hibbett D."/>
            <person name="Henrissat B."/>
            <person name="Matheny P.B."/>
            <person name="Labbe J."/>
            <person name="Martin F.M."/>
        </authorList>
    </citation>
    <scope>NUCLEOTIDE SEQUENCE</scope>
    <source>
        <strain evidence="1">HHB10654</strain>
    </source>
</reference>
<dbReference type="Proteomes" id="UP000814140">
    <property type="component" value="Unassembled WGS sequence"/>
</dbReference>
<gene>
    <name evidence="1" type="ORF">BV25DRAFT_1920340</name>
</gene>
<protein>
    <submittedName>
        <fullName evidence="1">Uncharacterized protein</fullName>
    </submittedName>
</protein>
<reference evidence="1" key="1">
    <citation type="submission" date="2021-03" db="EMBL/GenBank/DDBJ databases">
        <authorList>
            <consortium name="DOE Joint Genome Institute"/>
            <person name="Ahrendt S."/>
            <person name="Looney B.P."/>
            <person name="Miyauchi S."/>
            <person name="Morin E."/>
            <person name="Drula E."/>
            <person name="Courty P.E."/>
            <person name="Chicoki N."/>
            <person name="Fauchery L."/>
            <person name="Kohler A."/>
            <person name="Kuo A."/>
            <person name="Labutti K."/>
            <person name="Pangilinan J."/>
            <person name="Lipzen A."/>
            <person name="Riley R."/>
            <person name="Andreopoulos W."/>
            <person name="He G."/>
            <person name="Johnson J."/>
            <person name="Barry K.W."/>
            <person name="Grigoriev I.V."/>
            <person name="Nagy L."/>
            <person name="Hibbett D."/>
            <person name="Henrissat B."/>
            <person name="Matheny P.B."/>
            <person name="Labbe J."/>
            <person name="Martin F."/>
        </authorList>
    </citation>
    <scope>NUCLEOTIDE SEQUENCE</scope>
    <source>
        <strain evidence="1">HHB10654</strain>
    </source>
</reference>
<proteinExistence type="predicted"/>
<dbReference type="EMBL" id="MU277250">
    <property type="protein sequence ID" value="KAI0057241.1"/>
    <property type="molecule type" value="Genomic_DNA"/>
</dbReference>
<evidence type="ECO:0000313" key="2">
    <source>
        <dbReference type="Proteomes" id="UP000814140"/>
    </source>
</evidence>
<accession>A0ACB8SN89</accession>
<evidence type="ECO:0000313" key="1">
    <source>
        <dbReference type="EMBL" id="KAI0057241.1"/>
    </source>
</evidence>
<comment type="caution">
    <text evidence="1">The sequence shown here is derived from an EMBL/GenBank/DDBJ whole genome shotgun (WGS) entry which is preliminary data.</text>
</comment>
<sequence>MSSTGILGSRTASSRSDSDESDDERSSKKRRESHHLQQAGGMFGIVGDMWRNIGTIIKEGLQRSQATGTPDNVFSYRRNKYNNLFIQLCTLAPDLVQEIASGGPDGVRLVVDKLDKGRSKTRGDLVHGIKKAIPDWHTFLPEDGHRKNKARRGFHHDEYGRLLCPAALDWADPAVRTGIRNCNPMYRVSATDWPIFLWEDERLDMDNVTVGFLRGRLVVQAVIFMMHGPSAVGDSDQHGEIRTNGNRRPRAARHGVNHVTPAAIAYGAVLVHFAMSAQSHMSAGGSGGKWPYEAFYHALVEHVERYMDEPDRRDLLAWWKTQVFGAVFDESSDDEDGGDGHAGASIMTRMREQARSRQARSAAGSSATGAAGSSTMGGAGPSAAGGAGYAGGAGAVA</sequence>
<keyword evidence="2" id="KW-1185">Reference proteome</keyword>